<dbReference type="Gene3D" id="3.90.25.10">
    <property type="entry name" value="UDP-galactose 4-epimerase, domain 1"/>
    <property type="match status" value="1"/>
</dbReference>
<dbReference type="CDD" id="cd05246">
    <property type="entry name" value="dTDP_GD_SDR_e"/>
    <property type="match status" value="1"/>
</dbReference>
<proteinExistence type="inferred from homology"/>
<evidence type="ECO:0000259" key="2">
    <source>
        <dbReference type="Pfam" id="PF01370"/>
    </source>
</evidence>
<dbReference type="PANTHER" id="PTHR43000">
    <property type="entry name" value="DTDP-D-GLUCOSE 4,6-DEHYDRATASE-RELATED"/>
    <property type="match status" value="1"/>
</dbReference>
<dbReference type="Proteomes" id="UP000318509">
    <property type="component" value="Unassembled WGS sequence"/>
</dbReference>
<comment type="catalytic activity">
    <reaction evidence="1">
        <text>dTDP-alpha-D-glucose = dTDP-4-dehydro-6-deoxy-alpha-D-glucose + H2O</text>
        <dbReference type="Rhea" id="RHEA:17221"/>
        <dbReference type="ChEBI" id="CHEBI:15377"/>
        <dbReference type="ChEBI" id="CHEBI:57477"/>
        <dbReference type="ChEBI" id="CHEBI:57649"/>
        <dbReference type="EC" id="4.2.1.46"/>
    </reaction>
</comment>
<keyword evidence="1 3" id="KW-0456">Lyase</keyword>
<dbReference type="InterPro" id="IPR005888">
    <property type="entry name" value="dTDP_Gluc_deHydtase"/>
</dbReference>
<evidence type="ECO:0000256" key="1">
    <source>
        <dbReference type="RuleBase" id="RU004473"/>
    </source>
</evidence>
<dbReference type="EC" id="4.2.1.46" evidence="1"/>
<evidence type="ECO:0000313" key="3">
    <source>
        <dbReference type="EMBL" id="TMI89059.1"/>
    </source>
</evidence>
<sequence length="339" mass="37739">MADARRVLITGGAGFIGSHYVRYARQHHPEWEIVVLDKLTYAGSLETLRDIADQISFVRGDIIRPEDVAKAMIGVDAVVHFAAETHVDRSLLAPHAFVRTNVEGTLVLLEHARRAGVRRFLHVSTDEVYGDLSGTDRHSAETDPLDPRSPYAATKAAAEHLVFSYGSSYGLDVVVTRGSNTYGPYQYPEKIIPLFITNALEDRRLPVYGDGSAVRDYLHVEDHCRGIDLVLHHGRSGEAYNLGGRLGISGLEVARQVLALLAKPVDLIEYVADRPGHDYRYCVDPAKAESLGWVRVWAFPEGLAHTVAWYVHTPGWWKPIKQSLDFQQHERQGSRNATA</sequence>
<dbReference type="SUPFAM" id="SSF51735">
    <property type="entry name" value="NAD(P)-binding Rossmann-fold domains"/>
    <property type="match status" value="1"/>
</dbReference>
<evidence type="ECO:0000313" key="4">
    <source>
        <dbReference type="Proteomes" id="UP000318509"/>
    </source>
</evidence>
<dbReference type="EMBL" id="VBAK01000130">
    <property type="protein sequence ID" value="TMI89059.1"/>
    <property type="molecule type" value="Genomic_DNA"/>
</dbReference>
<comment type="caution">
    <text evidence="3">The sequence shown here is derived from an EMBL/GenBank/DDBJ whole genome shotgun (WGS) entry which is preliminary data.</text>
</comment>
<comment type="cofactor">
    <cofactor evidence="1">
        <name>NAD(+)</name>
        <dbReference type="ChEBI" id="CHEBI:57540"/>
    </cofactor>
</comment>
<dbReference type="InterPro" id="IPR036291">
    <property type="entry name" value="NAD(P)-bd_dom_sf"/>
</dbReference>
<dbReference type="GO" id="GO:0009225">
    <property type="term" value="P:nucleotide-sugar metabolic process"/>
    <property type="evidence" value="ECO:0007669"/>
    <property type="project" value="InterPro"/>
</dbReference>
<dbReference type="InterPro" id="IPR001509">
    <property type="entry name" value="Epimerase_deHydtase"/>
</dbReference>
<name>A0A537JZV0_9BACT</name>
<gene>
    <name evidence="3" type="primary">rfbB</name>
    <name evidence="3" type="ORF">E6H00_10855</name>
</gene>
<dbReference type="FunFam" id="3.40.50.720:FF:000304">
    <property type="entry name" value="UDP-glucose 4,6-dehydratase"/>
    <property type="match status" value="1"/>
</dbReference>
<reference evidence="3 4" key="1">
    <citation type="journal article" date="2019" name="Nat. Microbiol.">
        <title>Mediterranean grassland soil C-N compound turnover is dependent on rainfall and depth, and is mediated by genomically divergent microorganisms.</title>
        <authorList>
            <person name="Diamond S."/>
            <person name="Andeer P.F."/>
            <person name="Li Z."/>
            <person name="Crits-Christoph A."/>
            <person name="Burstein D."/>
            <person name="Anantharaman K."/>
            <person name="Lane K.R."/>
            <person name="Thomas B.C."/>
            <person name="Pan C."/>
            <person name="Northen T.R."/>
            <person name="Banfield J.F."/>
        </authorList>
    </citation>
    <scope>NUCLEOTIDE SEQUENCE [LARGE SCALE GENOMIC DNA]</scope>
    <source>
        <strain evidence="3">NP_3</strain>
    </source>
</reference>
<comment type="similarity">
    <text evidence="1">Belongs to the NAD(P)-dependent epimerase/dehydratase family. dTDP-glucose dehydratase subfamily.</text>
</comment>
<organism evidence="3 4">
    <name type="scientific">Candidatus Segetimicrobium genomatis</name>
    <dbReference type="NCBI Taxonomy" id="2569760"/>
    <lineage>
        <taxon>Bacteria</taxon>
        <taxon>Bacillati</taxon>
        <taxon>Candidatus Sysuimicrobiota</taxon>
        <taxon>Candidatus Sysuimicrobiia</taxon>
        <taxon>Candidatus Sysuimicrobiales</taxon>
        <taxon>Candidatus Segetimicrobiaceae</taxon>
        <taxon>Candidatus Segetimicrobium</taxon>
    </lineage>
</organism>
<protein>
    <recommendedName>
        <fullName evidence="1">dTDP-glucose 4,6-dehydratase</fullName>
        <ecNumber evidence="1">4.2.1.46</ecNumber>
    </recommendedName>
</protein>
<dbReference type="GO" id="GO:0008460">
    <property type="term" value="F:dTDP-glucose 4,6-dehydratase activity"/>
    <property type="evidence" value="ECO:0007669"/>
    <property type="project" value="UniProtKB-EC"/>
</dbReference>
<dbReference type="Gene3D" id="3.40.50.720">
    <property type="entry name" value="NAD(P)-binding Rossmann-like Domain"/>
    <property type="match status" value="1"/>
</dbReference>
<accession>A0A537JZV0</accession>
<dbReference type="AlphaFoldDB" id="A0A537JZV0"/>
<feature type="domain" description="NAD-dependent epimerase/dehydratase" evidence="2">
    <location>
        <begin position="7"/>
        <end position="243"/>
    </location>
</feature>
<dbReference type="NCBIfam" id="TIGR01181">
    <property type="entry name" value="dTDP_gluc_dehyt"/>
    <property type="match status" value="1"/>
</dbReference>
<dbReference type="Pfam" id="PF01370">
    <property type="entry name" value="Epimerase"/>
    <property type="match status" value="1"/>
</dbReference>